<protein>
    <submittedName>
        <fullName evidence="1">Uncharacterized protein</fullName>
    </submittedName>
</protein>
<evidence type="ECO:0000313" key="2">
    <source>
        <dbReference type="Proteomes" id="UP000827872"/>
    </source>
</evidence>
<accession>A0ACB8FGT5</accession>
<dbReference type="Proteomes" id="UP000827872">
    <property type="component" value="Linkage Group LG04"/>
</dbReference>
<gene>
    <name evidence="1" type="ORF">K3G42_018527</name>
</gene>
<proteinExistence type="predicted"/>
<name>A0ACB8FGT5_9SAUR</name>
<comment type="caution">
    <text evidence="1">The sequence shown here is derived from an EMBL/GenBank/DDBJ whole genome shotgun (WGS) entry which is preliminary data.</text>
</comment>
<keyword evidence="2" id="KW-1185">Reference proteome</keyword>
<evidence type="ECO:0000313" key="1">
    <source>
        <dbReference type="EMBL" id="KAH8004748.1"/>
    </source>
</evidence>
<dbReference type="EMBL" id="CM037617">
    <property type="protein sequence ID" value="KAH8004748.1"/>
    <property type="molecule type" value="Genomic_DNA"/>
</dbReference>
<organism evidence="1 2">
    <name type="scientific">Sphaerodactylus townsendi</name>
    <dbReference type="NCBI Taxonomy" id="933632"/>
    <lineage>
        <taxon>Eukaryota</taxon>
        <taxon>Metazoa</taxon>
        <taxon>Chordata</taxon>
        <taxon>Craniata</taxon>
        <taxon>Vertebrata</taxon>
        <taxon>Euteleostomi</taxon>
        <taxon>Lepidosauria</taxon>
        <taxon>Squamata</taxon>
        <taxon>Bifurcata</taxon>
        <taxon>Gekkota</taxon>
        <taxon>Sphaerodactylidae</taxon>
        <taxon>Sphaerodactylus</taxon>
    </lineage>
</organism>
<reference evidence="1" key="1">
    <citation type="submission" date="2021-08" db="EMBL/GenBank/DDBJ databases">
        <title>The first chromosome-level gecko genome reveals the dynamic sex chromosomes of Neotropical dwarf geckos (Sphaerodactylidae: Sphaerodactylus).</title>
        <authorList>
            <person name="Pinto B.J."/>
            <person name="Keating S.E."/>
            <person name="Gamble T."/>
        </authorList>
    </citation>
    <scope>NUCLEOTIDE SEQUENCE</scope>
    <source>
        <strain evidence="1">TG3544</strain>
    </source>
</reference>
<sequence>MATQQAPGQRMQNQEVQALVQAGAAGSSTVGAYMCMMEEESANDAEHVYEIGALLEGEAAAWLVGLFEEDVPELRDFNHFMISL</sequence>